<protein>
    <submittedName>
        <fullName evidence="2">Uncharacterized protein</fullName>
    </submittedName>
</protein>
<proteinExistence type="predicted"/>
<name>A0A075GAV1_9EURY</name>
<sequence length="159" mass="18706">MGHRREQARGRCRLRHPLLLLTTTDLRRFPRLLPCHRPIHRLRHHCHPRLLNHRATMMRRRMSRPQTFRRSARSIHPLHLRRSARSILPLHPPKSARSIHPLHPQRSRPSHHQRAHLHQLLLLSPVLMHPENLILTPGTLHSIPNGARRRACTSISAGR</sequence>
<evidence type="ECO:0000256" key="1">
    <source>
        <dbReference type="SAM" id="MobiDB-lite"/>
    </source>
</evidence>
<feature type="compositionally biased region" description="Basic residues" evidence="1">
    <location>
        <begin position="103"/>
        <end position="115"/>
    </location>
</feature>
<reference evidence="2" key="1">
    <citation type="journal article" date="2014" name="Genome Biol. Evol.">
        <title>Pangenome evidence for extensive interdomain horizontal transfer affecting lineage core and shell genes in uncultured planktonic thaumarchaeota and euryarchaeota.</title>
        <authorList>
            <person name="Deschamps P."/>
            <person name="Zivanovic Y."/>
            <person name="Moreira D."/>
            <person name="Rodriguez-Valera F."/>
            <person name="Lopez-Garcia P."/>
        </authorList>
    </citation>
    <scope>NUCLEOTIDE SEQUENCE</scope>
</reference>
<dbReference type="EMBL" id="KF900545">
    <property type="protein sequence ID" value="AIE98802.1"/>
    <property type="molecule type" value="Genomic_DNA"/>
</dbReference>
<dbReference type="AlphaFoldDB" id="A0A075GAV1"/>
<organism evidence="2">
    <name type="scientific">uncultured marine group II/III euryarchaeote KM3_100_D04</name>
    <dbReference type="NCBI Taxonomy" id="1457841"/>
    <lineage>
        <taxon>Archaea</taxon>
        <taxon>Methanobacteriati</taxon>
        <taxon>Methanobacteriota</taxon>
        <taxon>environmental samples</taxon>
    </lineage>
</organism>
<feature type="region of interest" description="Disordered" evidence="1">
    <location>
        <begin position="86"/>
        <end position="115"/>
    </location>
</feature>
<accession>A0A075GAV1</accession>
<evidence type="ECO:0000313" key="2">
    <source>
        <dbReference type="EMBL" id="AIE98802.1"/>
    </source>
</evidence>